<evidence type="ECO:0000313" key="3">
    <source>
        <dbReference type="Proteomes" id="UP000222056"/>
    </source>
</evidence>
<dbReference type="InterPro" id="IPR021440">
    <property type="entry name" value="DUF3089"/>
</dbReference>
<dbReference type="Pfam" id="PF11288">
    <property type="entry name" value="DUF3089"/>
    <property type="match status" value="1"/>
</dbReference>
<name>A0A1H6FMR0_THEAL</name>
<accession>A0A1H6FMR0</accession>
<evidence type="ECO:0000313" key="2">
    <source>
        <dbReference type="EMBL" id="SEH11642.1"/>
    </source>
</evidence>
<evidence type="ECO:0000256" key="1">
    <source>
        <dbReference type="SAM" id="MobiDB-lite"/>
    </source>
</evidence>
<dbReference type="STRING" id="29539.SAMN02745716_0834"/>
<dbReference type="SUPFAM" id="SSF53474">
    <property type="entry name" value="alpha/beta-Hydrolases"/>
    <property type="match status" value="1"/>
</dbReference>
<organism evidence="2 3">
    <name type="scientific">Thermoleophilum album</name>
    <dbReference type="NCBI Taxonomy" id="29539"/>
    <lineage>
        <taxon>Bacteria</taxon>
        <taxon>Bacillati</taxon>
        <taxon>Actinomycetota</taxon>
        <taxon>Thermoleophilia</taxon>
        <taxon>Thermoleophilales</taxon>
        <taxon>Thermoleophilaceae</taxon>
        <taxon>Thermoleophilum</taxon>
    </lineage>
</organism>
<sequence>MRSAVAPRFLNVAKPGSARLSKRWSRAVAASVAVASSLALPAASPAPVAAKTLWLCNPVTLRSDPCRPPTSTLVLDPSGQRQRIEHPQRPRHPQFDCFYIYPTVSDFPGPQAPLRIFPEQRSIAEYQAARFSLACRVFAPVYRQLTLRGITVDAGKVTPEMREQAYGDVRAAFLDYLRRYNRGRRGVVLIGHSQGTFTLRRLLRAEVDGRPTRRRLLVSALLIGGNVLVRQGSDRGGDFRHLRVCTSPRQTGCVIAYSTYGERPPADAVFGNPRVSFGLPLPPGPVEVACTNPANLQPGGKGLLTPIYPSQAFARGTTIGALTEQLGTPRVERPGAFWLKAPRSYTAGCVRANGAHVLLVSPRRGAPPLKPVPNASWGLHLADVNIALGNLVELVERQAATWRAQRRR</sequence>
<keyword evidence="3" id="KW-1185">Reference proteome</keyword>
<proteinExistence type="predicted"/>
<gene>
    <name evidence="2" type="ORF">SAMN02745716_0834</name>
</gene>
<dbReference type="InterPro" id="IPR029058">
    <property type="entry name" value="AB_hydrolase_fold"/>
</dbReference>
<reference evidence="3" key="1">
    <citation type="submission" date="2016-10" db="EMBL/GenBank/DDBJ databases">
        <authorList>
            <person name="Varghese N."/>
            <person name="Submissions S."/>
        </authorList>
    </citation>
    <scope>NUCLEOTIDE SEQUENCE [LARGE SCALE GENOMIC DNA]</scope>
    <source>
        <strain evidence="3">ATCC 35263</strain>
    </source>
</reference>
<feature type="region of interest" description="Disordered" evidence="1">
    <location>
        <begin position="68"/>
        <end position="89"/>
    </location>
</feature>
<protein>
    <recommendedName>
        <fullName evidence="4">DUF3089 domain-containing protein</fullName>
    </recommendedName>
</protein>
<dbReference type="OrthoDB" id="9794645at2"/>
<dbReference type="EMBL" id="FNWJ01000001">
    <property type="protein sequence ID" value="SEH11642.1"/>
    <property type="molecule type" value="Genomic_DNA"/>
</dbReference>
<dbReference type="Proteomes" id="UP000222056">
    <property type="component" value="Unassembled WGS sequence"/>
</dbReference>
<dbReference type="AlphaFoldDB" id="A0A1H6FMR0"/>
<evidence type="ECO:0008006" key="4">
    <source>
        <dbReference type="Google" id="ProtNLM"/>
    </source>
</evidence>